<organism evidence="1 2">
    <name type="scientific">Paracoccus broussonetiae</name>
    <dbReference type="NCBI Taxonomy" id="3075834"/>
    <lineage>
        <taxon>Bacteria</taxon>
        <taxon>Pseudomonadati</taxon>
        <taxon>Pseudomonadota</taxon>
        <taxon>Alphaproteobacteria</taxon>
        <taxon>Rhodobacterales</taxon>
        <taxon>Paracoccaceae</taxon>
        <taxon>Paracoccus</taxon>
    </lineage>
</organism>
<keyword evidence="2" id="KW-1185">Reference proteome</keyword>
<proteinExistence type="predicted"/>
<reference evidence="2" key="1">
    <citation type="submission" date="2023-07" db="EMBL/GenBank/DDBJ databases">
        <title>Characterization of two Paracoccaceae strains isolated from Phycosphere and proposal of Xinfangfangia lacusdiani sp. nov.</title>
        <authorList>
            <person name="Deng Y."/>
            <person name="Zhang Y.Q."/>
        </authorList>
    </citation>
    <scope>NUCLEOTIDE SEQUENCE [LARGE SCALE GENOMIC DNA]</scope>
    <source>
        <strain evidence="2">CPCC 101403</strain>
    </source>
</reference>
<evidence type="ECO:0000313" key="2">
    <source>
        <dbReference type="Proteomes" id="UP001251085"/>
    </source>
</evidence>
<protein>
    <submittedName>
        <fullName evidence="1">Uncharacterized protein</fullName>
    </submittedName>
</protein>
<dbReference type="SUPFAM" id="SSF47226">
    <property type="entry name" value="Histidine-containing phosphotransfer domain, HPT domain"/>
    <property type="match status" value="1"/>
</dbReference>
<name>A0ABU3EFI5_9RHOB</name>
<dbReference type="EMBL" id="JAVRQI010000009">
    <property type="protein sequence ID" value="MDT1062871.1"/>
    <property type="molecule type" value="Genomic_DNA"/>
</dbReference>
<dbReference type="RefSeq" id="WP_311759964.1">
    <property type="nucleotide sequence ID" value="NZ_JAVRQI010000009.1"/>
</dbReference>
<accession>A0ABU3EFI5</accession>
<sequence>MAGIARLAVEEQSTIDRQRLNQMVEALGEASAARIISAALEQLRLALNRTEAAIARGDLVAVACDADRISRLAWQLGLVSMAAVAIDVGTCAERRDAGGLAATSARLRRIGDSSLTRICDRPDPAAG</sequence>
<gene>
    <name evidence="1" type="ORF">RM190_13415</name>
</gene>
<dbReference type="InterPro" id="IPR036641">
    <property type="entry name" value="HPT_dom_sf"/>
</dbReference>
<evidence type="ECO:0000313" key="1">
    <source>
        <dbReference type="EMBL" id="MDT1062871.1"/>
    </source>
</evidence>
<comment type="caution">
    <text evidence="1">The sequence shown here is derived from an EMBL/GenBank/DDBJ whole genome shotgun (WGS) entry which is preliminary data.</text>
</comment>
<dbReference type="Proteomes" id="UP001251085">
    <property type="component" value="Unassembled WGS sequence"/>
</dbReference>
<dbReference type="Gene3D" id="1.20.120.160">
    <property type="entry name" value="HPT domain"/>
    <property type="match status" value="1"/>
</dbReference>